<gene>
    <name evidence="3" type="ORF">F6X53_14200</name>
</gene>
<feature type="signal peptide" evidence="2">
    <location>
        <begin position="1"/>
        <end position="20"/>
    </location>
</feature>
<accession>A0A6L3T1J2</accession>
<dbReference type="OrthoDB" id="8004034at2"/>
<dbReference type="Proteomes" id="UP000474159">
    <property type="component" value="Unassembled WGS sequence"/>
</dbReference>
<evidence type="ECO:0000313" key="3">
    <source>
        <dbReference type="EMBL" id="KAB1078547.1"/>
    </source>
</evidence>
<keyword evidence="4" id="KW-1185">Reference proteome</keyword>
<organism evidence="3 4">
    <name type="scientific">Methylobacterium soli</name>
    <dbReference type="NCBI Taxonomy" id="553447"/>
    <lineage>
        <taxon>Bacteria</taxon>
        <taxon>Pseudomonadati</taxon>
        <taxon>Pseudomonadota</taxon>
        <taxon>Alphaproteobacteria</taxon>
        <taxon>Hyphomicrobiales</taxon>
        <taxon>Methylobacteriaceae</taxon>
        <taxon>Methylobacterium</taxon>
    </lineage>
</organism>
<feature type="region of interest" description="Disordered" evidence="1">
    <location>
        <begin position="46"/>
        <end position="150"/>
    </location>
</feature>
<name>A0A6L3T1J2_9HYPH</name>
<protein>
    <submittedName>
        <fullName evidence="3">Uncharacterized protein</fullName>
    </submittedName>
</protein>
<keyword evidence="2" id="KW-0732">Signal</keyword>
<dbReference type="RefSeq" id="WP_151000858.1">
    <property type="nucleotide sequence ID" value="NZ_BPQY01000332.1"/>
</dbReference>
<evidence type="ECO:0000256" key="2">
    <source>
        <dbReference type="SAM" id="SignalP"/>
    </source>
</evidence>
<feature type="chain" id="PRO_5027023479" evidence="2">
    <location>
        <begin position="21"/>
        <end position="192"/>
    </location>
</feature>
<sequence length="192" mass="18842">MKGSGLVWGLAVLLPVAALAQAPLPQAAAPMVGGAHSGQPANLCKELSAFLHPPASEAGSGTPPPQAATAVQAPSQDKPVPKPGESGAPQKESGQSGPIPNAGPGAAGPQGEAQKGGQAAPKAEKPSAPAAASAPKPAPEAIARADDAARANDLQACRAIAQELRRAGVAMPAPLIALSAMDPRLLEASLER</sequence>
<evidence type="ECO:0000313" key="4">
    <source>
        <dbReference type="Proteomes" id="UP000474159"/>
    </source>
</evidence>
<dbReference type="EMBL" id="VZZK01000013">
    <property type="protein sequence ID" value="KAB1078547.1"/>
    <property type="molecule type" value="Genomic_DNA"/>
</dbReference>
<evidence type="ECO:0000256" key="1">
    <source>
        <dbReference type="SAM" id="MobiDB-lite"/>
    </source>
</evidence>
<comment type="caution">
    <text evidence="3">The sequence shown here is derived from an EMBL/GenBank/DDBJ whole genome shotgun (WGS) entry which is preliminary data.</text>
</comment>
<reference evidence="3 4" key="1">
    <citation type="submission" date="2019-09" db="EMBL/GenBank/DDBJ databases">
        <title>YIM 48816 draft genome.</title>
        <authorList>
            <person name="Jiang L."/>
        </authorList>
    </citation>
    <scope>NUCLEOTIDE SEQUENCE [LARGE SCALE GENOMIC DNA]</scope>
    <source>
        <strain evidence="3 4">YIM 48816</strain>
    </source>
</reference>
<feature type="compositionally biased region" description="Low complexity" evidence="1">
    <location>
        <begin position="102"/>
        <end position="142"/>
    </location>
</feature>
<dbReference type="AlphaFoldDB" id="A0A6L3T1J2"/>
<proteinExistence type="predicted"/>